<sequence length="205" mass="21618">MSEAGRRAAVHRARASVAQWPRPLPCPGRIPGAGGRGGEPSVRARAGSKSSSETWKVRVGRRGSRGAGVEGGGRLGEEGLPTPHRPADWAGRGDVGRRLGCALVVAAAATATAALEEVAAAVEQQQRWAQPPKQQQQQQQRRRAQPPELEGPRRPLRSAGQRSASRPCGARCLSRLGPGGACGRAKRPQGREVGLEDMVLDIMSV</sequence>
<proteinExistence type="predicted"/>
<feature type="region of interest" description="Disordered" evidence="1">
    <location>
        <begin position="126"/>
        <end position="190"/>
    </location>
</feature>
<dbReference type="KEGG" id="pcw:110218666"/>
<dbReference type="AlphaFoldDB" id="A0A6P5LH31"/>
<evidence type="ECO:0000256" key="1">
    <source>
        <dbReference type="SAM" id="MobiDB-lite"/>
    </source>
</evidence>
<keyword evidence="2" id="KW-1185">Reference proteome</keyword>
<feature type="compositionally biased region" description="Gly residues" evidence="1">
    <location>
        <begin position="65"/>
        <end position="74"/>
    </location>
</feature>
<protein>
    <submittedName>
        <fullName evidence="3">Uncharacterized protein LOC110218666</fullName>
    </submittedName>
</protein>
<feature type="compositionally biased region" description="Low complexity" evidence="1">
    <location>
        <begin position="126"/>
        <end position="139"/>
    </location>
</feature>
<evidence type="ECO:0000313" key="2">
    <source>
        <dbReference type="Proteomes" id="UP000515140"/>
    </source>
</evidence>
<dbReference type="RefSeq" id="XP_020857128.1">
    <property type="nucleotide sequence ID" value="XM_021001469.1"/>
</dbReference>
<dbReference type="Proteomes" id="UP000515140">
    <property type="component" value="Unplaced"/>
</dbReference>
<feature type="region of interest" description="Disordered" evidence="1">
    <location>
        <begin position="1"/>
        <end position="91"/>
    </location>
</feature>
<dbReference type="GeneID" id="110218666"/>
<evidence type="ECO:0000313" key="3">
    <source>
        <dbReference type="RefSeq" id="XP_020857128.1"/>
    </source>
</evidence>
<name>A0A6P5LH31_PHACI</name>
<gene>
    <name evidence="3" type="primary">LOC110218666</name>
</gene>
<accession>A0A6P5LH31</accession>
<reference evidence="3" key="1">
    <citation type="submission" date="2025-08" db="UniProtKB">
        <authorList>
            <consortium name="RefSeq"/>
        </authorList>
    </citation>
    <scope>IDENTIFICATION</scope>
    <source>
        <tissue evidence="3">Spleen</tissue>
    </source>
</reference>
<dbReference type="InParanoid" id="A0A6P5LH31"/>
<organism evidence="2 3">
    <name type="scientific">Phascolarctos cinereus</name>
    <name type="common">Koala</name>
    <dbReference type="NCBI Taxonomy" id="38626"/>
    <lineage>
        <taxon>Eukaryota</taxon>
        <taxon>Metazoa</taxon>
        <taxon>Chordata</taxon>
        <taxon>Craniata</taxon>
        <taxon>Vertebrata</taxon>
        <taxon>Euteleostomi</taxon>
        <taxon>Mammalia</taxon>
        <taxon>Metatheria</taxon>
        <taxon>Diprotodontia</taxon>
        <taxon>Phascolarctidae</taxon>
        <taxon>Phascolarctos</taxon>
    </lineage>
</organism>